<gene>
    <name evidence="1" type="ORF">HPB50_008272</name>
</gene>
<evidence type="ECO:0000313" key="1">
    <source>
        <dbReference type="EMBL" id="KAH6923865.1"/>
    </source>
</evidence>
<protein>
    <submittedName>
        <fullName evidence="1">Uncharacterized protein</fullName>
    </submittedName>
</protein>
<dbReference type="Proteomes" id="UP000821845">
    <property type="component" value="Chromosome 8"/>
</dbReference>
<dbReference type="EMBL" id="CM023488">
    <property type="protein sequence ID" value="KAH6923865.1"/>
    <property type="molecule type" value="Genomic_DNA"/>
</dbReference>
<evidence type="ECO:0000313" key="2">
    <source>
        <dbReference type="Proteomes" id="UP000821845"/>
    </source>
</evidence>
<organism evidence="1 2">
    <name type="scientific">Hyalomma asiaticum</name>
    <name type="common">Tick</name>
    <dbReference type="NCBI Taxonomy" id="266040"/>
    <lineage>
        <taxon>Eukaryota</taxon>
        <taxon>Metazoa</taxon>
        <taxon>Ecdysozoa</taxon>
        <taxon>Arthropoda</taxon>
        <taxon>Chelicerata</taxon>
        <taxon>Arachnida</taxon>
        <taxon>Acari</taxon>
        <taxon>Parasitiformes</taxon>
        <taxon>Ixodida</taxon>
        <taxon>Ixodoidea</taxon>
        <taxon>Ixodidae</taxon>
        <taxon>Hyalomminae</taxon>
        <taxon>Hyalomma</taxon>
    </lineage>
</organism>
<keyword evidence="2" id="KW-1185">Reference proteome</keyword>
<accession>A0ACB7RN91</accession>
<name>A0ACB7RN91_HYAAI</name>
<proteinExistence type="predicted"/>
<comment type="caution">
    <text evidence="1">The sequence shown here is derived from an EMBL/GenBank/DDBJ whole genome shotgun (WGS) entry which is preliminary data.</text>
</comment>
<reference evidence="1" key="1">
    <citation type="submission" date="2020-05" db="EMBL/GenBank/DDBJ databases">
        <title>Large-scale comparative analyses of tick genomes elucidate their genetic diversity and vector capacities.</title>
        <authorList>
            <person name="Jia N."/>
            <person name="Wang J."/>
            <person name="Shi W."/>
            <person name="Du L."/>
            <person name="Sun Y."/>
            <person name="Zhan W."/>
            <person name="Jiang J."/>
            <person name="Wang Q."/>
            <person name="Zhang B."/>
            <person name="Ji P."/>
            <person name="Sakyi L.B."/>
            <person name="Cui X."/>
            <person name="Yuan T."/>
            <person name="Jiang B."/>
            <person name="Yang W."/>
            <person name="Lam T.T.-Y."/>
            <person name="Chang Q."/>
            <person name="Ding S."/>
            <person name="Wang X."/>
            <person name="Zhu J."/>
            <person name="Ruan X."/>
            <person name="Zhao L."/>
            <person name="Wei J."/>
            <person name="Que T."/>
            <person name="Du C."/>
            <person name="Cheng J."/>
            <person name="Dai P."/>
            <person name="Han X."/>
            <person name="Huang E."/>
            <person name="Gao Y."/>
            <person name="Liu J."/>
            <person name="Shao H."/>
            <person name="Ye R."/>
            <person name="Li L."/>
            <person name="Wei W."/>
            <person name="Wang X."/>
            <person name="Wang C."/>
            <person name="Yang T."/>
            <person name="Huo Q."/>
            <person name="Li W."/>
            <person name="Guo W."/>
            <person name="Chen H."/>
            <person name="Zhou L."/>
            <person name="Ni X."/>
            <person name="Tian J."/>
            <person name="Zhou Y."/>
            <person name="Sheng Y."/>
            <person name="Liu T."/>
            <person name="Pan Y."/>
            <person name="Xia L."/>
            <person name="Li J."/>
            <person name="Zhao F."/>
            <person name="Cao W."/>
        </authorList>
    </citation>
    <scope>NUCLEOTIDE SEQUENCE</scope>
    <source>
        <strain evidence="1">Hyas-2018</strain>
    </source>
</reference>
<sequence length="165" mass="18200">MRGIPVAVRVPADKTTSTGFLHGIRDDITDADLLRAVRSPVPVVSAKREASKVTLRFDGPVPPEAVTIYCLSFKGPRLLKSGLRQRLLVDVRYFLEFSGRTSGSPPLLWCRCKRRRHHCSAEDGGVSWGSVQEARWTQCVALTATTPLSTRSAAKTVPMNTFSLY</sequence>